<evidence type="ECO:0000256" key="1">
    <source>
        <dbReference type="SAM" id="MobiDB-lite"/>
    </source>
</evidence>
<comment type="caution">
    <text evidence="4">The sequence shown here is derived from an EMBL/GenBank/DDBJ whole genome shotgun (WGS) entry which is preliminary data.</text>
</comment>
<dbReference type="Gene3D" id="2.130.10.10">
    <property type="entry name" value="YVTN repeat-like/Quinoprotein amine dehydrogenase"/>
    <property type="match status" value="2"/>
</dbReference>
<dbReference type="PANTHER" id="PTHR34512:SF30">
    <property type="entry name" value="OUTER MEMBRANE PROTEIN ASSEMBLY FACTOR BAMB"/>
    <property type="match status" value="1"/>
</dbReference>
<dbReference type="PANTHER" id="PTHR34512">
    <property type="entry name" value="CELL SURFACE PROTEIN"/>
    <property type="match status" value="1"/>
</dbReference>
<keyword evidence="5" id="KW-1185">Reference proteome</keyword>
<proteinExistence type="predicted"/>
<accession>A0A4R7SSY5</accession>
<dbReference type="InterPro" id="IPR015943">
    <property type="entry name" value="WD40/YVTN_repeat-like_dom_sf"/>
</dbReference>
<dbReference type="Pfam" id="PF13360">
    <property type="entry name" value="PQQ_2"/>
    <property type="match status" value="1"/>
</dbReference>
<reference evidence="4 5" key="1">
    <citation type="submission" date="2019-03" db="EMBL/GenBank/DDBJ databases">
        <title>Genomic Encyclopedia of Archaeal and Bacterial Type Strains, Phase II (KMG-II): from individual species to whole genera.</title>
        <authorList>
            <person name="Goeker M."/>
        </authorList>
    </citation>
    <scope>NUCLEOTIDE SEQUENCE [LARGE SCALE GENOMIC DNA]</scope>
    <source>
        <strain evidence="4 5">ATCC 25309</strain>
    </source>
</reference>
<evidence type="ECO:0000256" key="2">
    <source>
        <dbReference type="SAM" id="SignalP"/>
    </source>
</evidence>
<dbReference type="Proteomes" id="UP000295662">
    <property type="component" value="Unassembled WGS sequence"/>
</dbReference>
<dbReference type="EMBL" id="SOCA01000001">
    <property type="protein sequence ID" value="TDU81596.1"/>
    <property type="molecule type" value="Genomic_DNA"/>
</dbReference>
<dbReference type="InterPro" id="IPR011047">
    <property type="entry name" value="Quinoprotein_ADH-like_sf"/>
</dbReference>
<name>A0A4R7SSY5_9BACT</name>
<dbReference type="OrthoDB" id="177797at2"/>
<evidence type="ECO:0000259" key="3">
    <source>
        <dbReference type="Pfam" id="PF13360"/>
    </source>
</evidence>
<feature type="signal peptide" evidence="2">
    <location>
        <begin position="1"/>
        <end position="20"/>
    </location>
</feature>
<dbReference type="InterPro" id="IPR018391">
    <property type="entry name" value="PQQ_b-propeller_rpt"/>
</dbReference>
<sequence length="496" mass="54447">MKQASRLFFCLGLFSGSVMAQAPAPFDRLTFHAPPKPLAVGAKTSDWPRVLGPTDDASSPESPLLKKWPESGPKAVWEVATGEAYTSPAISGEFCVLFHALDGKETIECLNRETGQRYWSQSYAIEYQDRYGFGNGPRGSPVIANGIVVTLGVTSMLHAFDLKTGAELWKQDLRKEYHVPQDFFGAGSSPLILEGQVIVNVGGKAEAFDGFEDRRDRAEKLATKGVTVAAFDLKAGTVKWKVEDQWGASYASPIPAKLHGQVKILIYAGGESNPAIGGLLCIDPATGTVHDRFAWRDEEYIQATGSSPVAIPEKNRAFITTCYPKNKPLGGVMVEYDESFKAREVWQSKKIGVHWMTPVYHDGHLYAIDGERENNSRLVCVNAETGAEVWGKNIEWEDAAFATAQGRSKPVTLSILRASLLRVDGAFLCLGETGSLHWLNLTPQGCEETARTQLFYALNTWSLPALSHGLLYVHQQAESLDRKSGTRIVCYDLRGE</sequence>
<dbReference type="SMART" id="SM00564">
    <property type="entry name" value="PQQ"/>
    <property type="match status" value="3"/>
</dbReference>
<keyword evidence="2" id="KW-0732">Signal</keyword>
<evidence type="ECO:0000313" key="5">
    <source>
        <dbReference type="Proteomes" id="UP000295662"/>
    </source>
</evidence>
<protein>
    <submittedName>
        <fullName evidence="4">Outer membrane protein assembly factor BamB</fullName>
    </submittedName>
</protein>
<organism evidence="4 5">
    <name type="scientific">Prosthecobacter fusiformis</name>
    <dbReference type="NCBI Taxonomy" id="48464"/>
    <lineage>
        <taxon>Bacteria</taxon>
        <taxon>Pseudomonadati</taxon>
        <taxon>Verrucomicrobiota</taxon>
        <taxon>Verrucomicrobiia</taxon>
        <taxon>Verrucomicrobiales</taxon>
        <taxon>Verrucomicrobiaceae</taxon>
        <taxon>Prosthecobacter</taxon>
    </lineage>
</organism>
<dbReference type="AlphaFoldDB" id="A0A4R7SSY5"/>
<feature type="domain" description="Pyrrolo-quinoline quinone repeat" evidence="3">
    <location>
        <begin position="104"/>
        <end position="391"/>
    </location>
</feature>
<evidence type="ECO:0000313" key="4">
    <source>
        <dbReference type="EMBL" id="TDU81596.1"/>
    </source>
</evidence>
<feature type="chain" id="PRO_5020908283" evidence="2">
    <location>
        <begin position="21"/>
        <end position="496"/>
    </location>
</feature>
<gene>
    <name evidence="4" type="ORF">EI77_00906</name>
</gene>
<feature type="region of interest" description="Disordered" evidence="1">
    <location>
        <begin position="43"/>
        <end position="65"/>
    </location>
</feature>
<dbReference type="SUPFAM" id="SSF50998">
    <property type="entry name" value="Quinoprotein alcohol dehydrogenase-like"/>
    <property type="match status" value="1"/>
</dbReference>
<dbReference type="InterPro" id="IPR002372">
    <property type="entry name" value="PQQ_rpt_dom"/>
</dbReference>